<feature type="compositionally biased region" description="Basic and acidic residues" evidence="1">
    <location>
        <begin position="1"/>
        <end position="23"/>
    </location>
</feature>
<evidence type="ECO:0000313" key="3">
    <source>
        <dbReference type="Proteomes" id="UP001152795"/>
    </source>
</evidence>
<protein>
    <submittedName>
        <fullName evidence="2">Uncharacterized protein</fullName>
    </submittedName>
</protein>
<accession>A0A7D9IG40</accession>
<feature type="compositionally biased region" description="Polar residues" evidence="1">
    <location>
        <begin position="33"/>
        <end position="45"/>
    </location>
</feature>
<dbReference type="PANTHER" id="PTHR37984">
    <property type="entry name" value="PROTEIN CBG26694"/>
    <property type="match status" value="1"/>
</dbReference>
<proteinExistence type="predicted"/>
<organism evidence="2 3">
    <name type="scientific">Paramuricea clavata</name>
    <name type="common">Red gorgonian</name>
    <name type="synonym">Violescent sea-whip</name>
    <dbReference type="NCBI Taxonomy" id="317549"/>
    <lineage>
        <taxon>Eukaryota</taxon>
        <taxon>Metazoa</taxon>
        <taxon>Cnidaria</taxon>
        <taxon>Anthozoa</taxon>
        <taxon>Octocorallia</taxon>
        <taxon>Malacalcyonacea</taxon>
        <taxon>Plexauridae</taxon>
        <taxon>Paramuricea</taxon>
    </lineage>
</organism>
<name>A0A7D9IG40_PARCT</name>
<comment type="caution">
    <text evidence="2">The sequence shown here is derived from an EMBL/GenBank/DDBJ whole genome shotgun (WGS) entry which is preliminary data.</text>
</comment>
<dbReference type="Proteomes" id="UP001152795">
    <property type="component" value="Unassembled WGS sequence"/>
</dbReference>
<dbReference type="SUPFAM" id="SSF50630">
    <property type="entry name" value="Acid proteases"/>
    <property type="match status" value="1"/>
</dbReference>
<keyword evidence="3" id="KW-1185">Reference proteome</keyword>
<sequence length="363" mass="41439">MHEETRTQAKEMEKKVNSDETIKRVQNYRRQRPSSQIFREQSSSPTREKTTNPCNRCGYDRAHKQCPVIGSLCNACGKRNHYAKVCRSKPAERFSNGRRQRQFEGKDTRNTQQSTSGERNRRDRKISTSSDSDLVNHLKIHRTGDETTLSCVVYINGHKTLVEPDTGSDSNIMDEIQLQELKTKSPEIQLYESKVKLNTLKEKLPVKGECIVAIENETRIAQAPMVIIKGNINSLPLLGRTTLEELGMVKIDETGRLREPNKPSSTCNIRKLQETQSSVDELLKPYQDLFHGIGRATRNGEEIQLHLPMDEEAEPVAQKPGRIAYHLMEPLQKRLQGFVEQDIMEKVPDQEPSNMVFSYGCTT</sequence>
<feature type="region of interest" description="Disordered" evidence="1">
    <location>
        <begin position="93"/>
        <end position="130"/>
    </location>
</feature>
<feature type="region of interest" description="Disordered" evidence="1">
    <location>
        <begin position="1"/>
        <end position="56"/>
    </location>
</feature>
<dbReference type="EMBL" id="CACRXK020005070">
    <property type="protein sequence ID" value="CAB4005009.1"/>
    <property type="molecule type" value="Genomic_DNA"/>
</dbReference>
<gene>
    <name evidence="2" type="ORF">PACLA_8A040770</name>
</gene>
<evidence type="ECO:0000313" key="2">
    <source>
        <dbReference type="EMBL" id="CAB4005009.1"/>
    </source>
</evidence>
<dbReference type="InterPro" id="IPR021109">
    <property type="entry name" value="Peptidase_aspartic_dom_sf"/>
</dbReference>
<dbReference type="OrthoDB" id="422540at2759"/>
<dbReference type="AlphaFoldDB" id="A0A7D9IG40"/>
<dbReference type="PANTHER" id="PTHR37984:SF9">
    <property type="entry name" value="INTEGRASE CATALYTIC DOMAIN-CONTAINING PROTEIN"/>
    <property type="match status" value="1"/>
</dbReference>
<evidence type="ECO:0000256" key="1">
    <source>
        <dbReference type="SAM" id="MobiDB-lite"/>
    </source>
</evidence>
<dbReference type="InterPro" id="IPR050951">
    <property type="entry name" value="Retrovirus_Pol_polyprotein"/>
</dbReference>
<reference evidence="2" key="1">
    <citation type="submission" date="2020-04" db="EMBL/GenBank/DDBJ databases">
        <authorList>
            <person name="Alioto T."/>
            <person name="Alioto T."/>
            <person name="Gomez Garrido J."/>
        </authorList>
    </citation>
    <scope>NUCLEOTIDE SEQUENCE</scope>
    <source>
        <strain evidence="2">A484AB</strain>
    </source>
</reference>